<dbReference type="RefSeq" id="WP_032551145.1">
    <property type="nucleotide sequence ID" value="NZ_BTGL01000007.1"/>
</dbReference>
<dbReference type="EMBL" id="JFFR01000018">
    <property type="protein sequence ID" value="KDN28604.1"/>
    <property type="molecule type" value="Genomic_DNA"/>
</dbReference>
<dbReference type="STRING" id="212667.VFDL14_15420"/>
<name>A0A066UWP0_9VIBR</name>
<organism evidence="1 2">
    <name type="scientific">Vibrio fortis</name>
    <dbReference type="NCBI Taxonomy" id="212667"/>
    <lineage>
        <taxon>Bacteria</taxon>
        <taxon>Pseudomonadati</taxon>
        <taxon>Pseudomonadota</taxon>
        <taxon>Gammaproteobacteria</taxon>
        <taxon>Vibrionales</taxon>
        <taxon>Vibrionaceae</taxon>
        <taxon>Vibrio</taxon>
    </lineage>
</organism>
<dbReference type="OrthoDB" id="5871168at2"/>
<dbReference type="AlphaFoldDB" id="A0A066UWP0"/>
<keyword evidence="2" id="KW-1185">Reference proteome</keyword>
<accession>A0A066UWP0</accession>
<evidence type="ECO:0000313" key="1">
    <source>
        <dbReference type="EMBL" id="KDN28604.1"/>
    </source>
</evidence>
<reference evidence="1 2" key="1">
    <citation type="submission" date="2014-02" db="EMBL/GenBank/DDBJ databases">
        <title>Vibrio fortis Dalian14 Genome Sequencing.</title>
        <authorList>
            <person name="Wang Y."/>
            <person name="Song L."/>
            <person name="Liu G."/>
            <person name="Ding J."/>
        </authorList>
    </citation>
    <scope>NUCLEOTIDE SEQUENCE [LARGE SCALE GENOMIC DNA]</scope>
    <source>
        <strain evidence="1 2">Dalian14</strain>
    </source>
</reference>
<gene>
    <name evidence="1" type="ORF">VFDL14_15420</name>
</gene>
<sequence>MKRRHVVLLSLLPLYVHSHTFEVSTNLLDGTYVGEPGFYHTKNSVEGGLGIRFIYELETWDIFAKYAMGNSDFRDSKTYAGGVRYRVNDQHWISAEYKGLYAKEQYEVDDRILDPTHQNAITNGEWGTFAIARYQYNLASEDYPFYFGFELATDTTTTALVEDDASVLAGYNNDKYFAEAKVGEELMWLSLGLTFEL</sequence>
<comment type="caution">
    <text evidence="1">The sequence shown here is derived from an EMBL/GenBank/DDBJ whole genome shotgun (WGS) entry which is preliminary data.</text>
</comment>
<proteinExistence type="predicted"/>
<dbReference type="Proteomes" id="UP000027219">
    <property type="component" value="Unassembled WGS sequence"/>
</dbReference>
<evidence type="ECO:0000313" key="2">
    <source>
        <dbReference type="Proteomes" id="UP000027219"/>
    </source>
</evidence>
<protein>
    <recommendedName>
        <fullName evidence="3">Porin family protein</fullName>
    </recommendedName>
</protein>
<evidence type="ECO:0008006" key="3">
    <source>
        <dbReference type="Google" id="ProtNLM"/>
    </source>
</evidence>